<dbReference type="Gene3D" id="1.25.40.10">
    <property type="entry name" value="Tetratricopeptide repeat domain"/>
    <property type="match status" value="2"/>
</dbReference>
<proteinExistence type="inferred from homology"/>
<evidence type="ECO:0000313" key="5">
    <source>
        <dbReference type="EMBL" id="KAK1409788.1"/>
    </source>
</evidence>
<feature type="repeat" description="PPR" evidence="3">
    <location>
        <begin position="264"/>
        <end position="298"/>
    </location>
</feature>
<evidence type="ECO:0000313" key="6">
    <source>
        <dbReference type="Proteomes" id="UP001229421"/>
    </source>
</evidence>
<dbReference type="NCBIfam" id="TIGR00756">
    <property type="entry name" value="PPR"/>
    <property type="match status" value="6"/>
</dbReference>
<evidence type="ECO:0000256" key="1">
    <source>
        <dbReference type="ARBA" id="ARBA00007626"/>
    </source>
</evidence>
<feature type="region of interest" description="Disordered" evidence="4">
    <location>
        <begin position="38"/>
        <end position="60"/>
    </location>
</feature>
<organism evidence="5 6">
    <name type="scientific">Tagetes erecta</name>
    <name type="common">African marigold</name>
    <dbReference type="NCBI Taxonomy" id="13708"/>
    <lineage>
        <taxon>Eukaryota</taxon>
        <taxon>Viridiplantae</taxon>
        <taxon>Streptophyta</taxon>
        <taxon>Embryophyta</taxon>
        <taxon>Tracheophyta</taxon>
        <taxon>Spermatophyta</taxon>
        <taxon>Magnoliopsida</taxon>
        <taxon>eudicotyledons</taxon>
        <taxon>Gunneridae</taxon>
        <taxon>Pentapetalae</taxon>
        <taxon>asterids</taxon>
        <taxon>campanulids</taxon>
        <taxon>Asterales</taxon>
        <taxon>Asteraceae</taxon>
        <taxon>Asteroideae</taxon>
        <taxon>Heliantheae alliance</taxon>
        <taxon>Tageteae</taxon>
        <taxon>Tagetes</taxon>
    </lineage>
</organism>
<sequence length="472" mass="54423">MATCHIVISNQRLLKHLFAHKISPISILLHHFHSSTSKPLIDETPGPKSHPSTHDSQPDTIEDTICRIMEDDEWSTGLQTSIRDLVPLFDHNLVSNVLNRIPNRALEFFKSVERLGFKHDRDTHYKMISILCRDRRLDDAKQILLGVSKKGVDYDEDLFVLLIHGYAKSNRKWDVVKNCVKIVTKMEELGVSRTIKSYNCLLEVMISCKKYAMAEKWFEKMLSEGIVPTQDTYTLMISGFCRSSRVDTACRYFEDMKSRNLLPDFVVYNTIINGYVKVKKMEEAEKVLLEMKGRGIEPLLVTYNTMINGYAQVKRMENAHKVMADMKARNMEPNLVTYNTMIKGYTLVEKMKDAHDLVWEMKGRNVEPDLVTYVTMIKGFVAANRLDDGLKLLEEMKRKRFGRNVDVNLCLGILKEECDAEKMSEAQKNVLQGVEDYVERVDLLAMRDAARELSELASQRLGDRRDHITLKC</sequence>
<name>A0AAD8NJ13_TARER</name>
<evidence type="ECO:0000256" key="4">
    <source>
        <dbReference type="SAM" id="MobiDB-lite"/>
    </source>
</evidence>
<accession>A0AAD8NJ13</accession>
<feature type="repeat" description="PPR" evidence="3">
    <location>
        <begin position="299"/>
        <end position="333"/>
    </location>
</feature>
<dbReference type="PANTHER" id="PTHR47447">
    <property type="entry name" value="OS03G0856100 PROTEIN"/>
    <property type="match status" value="1"/>
</dbReference>
<protein>
    <recommendedName>
        <fullName evidence="7">Pentatricopeptide repeat-containing protein</fullName>
    </recommendedName>
</protein>
<feature type="repeat" description="PPR" evidence="3">
    <location>
        <begin position="334"/>
        <end position="368"/>
    </location>
</feature>
<comment type="caution">
    <text evidence="5">The sequence shown here is derived from an EMBL/GenBank/DDBJ whole genome shotgun (WGS) entry which is preliminary data.</text>
</comment>
<dbReference type="Proteomes" id="UP001229421">
    <property type="component" value="Unassembled WGS sequence"/>
</dbReference>
<dbReference type="Pfam" id="PF13041">
    <property type="entry name" value="PPR_2"/>
    <property type="match status" value="3"/>
</dbReference>
<keyword evidence="6" id="KW-1185">Reference proteome</keyword>
<dbReference type="AlphaFoldDB" id="A0AAD8NJ13"/>
<evidence type="ECO:0000256" key="2">
    <source>
        <dbReference type="ARBA" id="ARBA00022737"/>
    </source>
</evidence>
<gene>
    <name evidence="5" type="ORF">QVD17_36317</name>
</gene>
<dbReference type="InterPro" id="IPR011990">
    <property type="entry name" value="TPR-like_helical_dom_sf"/>
</dbReference>
<dbReference type="Pfam" id="PF12854">
    <property type="entry name" value="PPR_1"/>
    <property type="match status" value="1"/>
</dbReference>
<keyword evidence="2" id="KW-0677">Repeat</keyword>
<reference evidence="5" key="1">
    <citation type="journal article" date="2023" name="bioRxiv">
        <title>Improved chromosome-level genome assembly for marigold (Tagetes erecta).</title>
        <authorList>
            <person name="Jiang F."/>
            <person name="Yuan L."/>
            <person name="Wang S."/>
            <person name="Wang H."/>
            <person name="Xu D."/>
            <person name="Wang A."/>
            <person name="Fan W."/>
        </authorList>
    </citation>
    <scope>NUCLEOTIDE SEQUENCE</scope>
    <source>
        <strain evidence="5">WSJ</strain>
        <tissue evidence="5">Leaf</tissue>
    </source>
</reference>
<dbReference type="PANTHER" id="PTHR47447:SF28">
    <property type="entry name" value="PENTACOTRIPEPTIDE-REPEAT REGION OF PRORP DOMAIN-CONTAINING PROTEIN"/>
    <property type="match status" value="1"/>
</dbReference>
<feature type="repeat" description="PPR" evidence="3">
    <location>
        <begin position="194"/>
        <end position="228"/>
    </location>
</feature>
<dbReference type="PROSITE" id="PS51375">
    <property type="entry name" value="PPR"/>
    <property type="match status" value="6"/>
</dbReference>
<evidence type="ECO:0000256" key="3">
    <source>
        <dbReference type="PROSITE-ProRule" id="PRU00708"/>
    </source>
</evidence>
<dbReference type="InterPro" id="IPR002885">
    <property type="entry name" value="PPR_rpt"/>
</dbReference>
<comment type="similarity">
    <text evidence="1">Belongs to the PPR family. P subfamily.</text>
</comment>
<dbReference type="EMBL" id="JAUHHV010000010">
    <property type="protein sequence ID" value="KAK1409788.1"/>
    <property type="molecule type" value="Genomic_DNA"/>
</dbReference>
<feature type="repeat" description="PPR" evidence="3">
    <location>
        <begin position="369"/>
        <end position="403"/>
    </location>
</feature>
<feature type="repeat" description="PPR" evidence="3">
    <location>
        <begin position="229"/>
        <end position="263"/>
    </location>
</feature>
<evidence type="ECO:0008006" key="7">
    <source>
        <dbReference type="Google" id="ProtNLM"/>
    </source>
</evidence>